<organism evidence="2 3">
    <name type="scientific">Williamsoniiplasma lucivorax</name>
    <dbReference type="NCBI Taxonomy" id="209274"/>
    <lineage>
        <taxon>Bacteria</taxon>
        <taxon>Bacillati</taxon>
        <taxon>Mycoplasmatota</taxon>
        <taxon>Mollicutes</taxon>
        <taxon>Entomoplasmatales</taxon>
        <taxon>Williamsoniiplasma</taxon>
    </lineage>
</organism>
<feature type="transmembrane region" description="Helical" evidence="1">
    <location>
        <begin position="56"/>
        <end position="73"/>
    </location>
</feature>
<evidence type="ECO:0000313" key="2">
    <source>
        <dbReference type="EMBL" id="PPE05966.1"/>
    </source>
</evidence>
<dbReference type="AlphaFoldDB" id="A0A2S5RF57"/>
<comment type="caution">
    <text evidence="2">The sequence shown here is derived from an EMBL/GenBank/DDBJ whole genome shotgun (WGS) entry which is preliminary data.</text>
</comment>
<dbReference type="Proteomes" id="UP000237865">
    <property type="component" value="Unassembled WGS sequence"/>
</dbReference>
<evidence type="ECO:0000313" key="3">
    <source>
        <dbReference type="Proteomes" id="UP000237865"/>
    </source>
</evidence>
<proteinExistence type="predicted"/>
<keyword evidence="1" id="KW-0812">Transmembrane</keyword>
<name>A0A2S5RF57_9MOLU</name>
<keyword evidence="3" id="KW-1185">Reference proteome</keyword>
<sequence>MGTTIYILFALNLMIMSWLLFDSFKIKKQIKKWNNEGLYDNVKPYKKSKNKIRRSLYIFMGVTYLICIALLIMNGGF</sequence>
<evidence type="ECO:0000256" key="1">
    <source>
        <dbReference type="SAM" id="Phobius"/>
    </source>
</evidence>
<protein>
    <submittedName>
        <fullName evidence="2">Uncharacterized protein</fullName>
    </submittedName>
</protein>
<reference evidence="2 3" key="1">
    <citation type="submission" date="2017-11" db="EMBL/GenBank/DDBJ databases">
        <title>Genome sequence of Entomoplasma lucivorax PIPN-2 (ATCC 49196).</title>
        <authorList>
            <person name="Lo W.-S."/>
            <person name="Gasparich G.E."/>
            <person name="Kuo C.-H."/>
        </authorList>
    </citation>
    <scope>NUCLEOTIDE SEQUENCE [LARGE SCALE GENOMIC DNA]</scope>
    <source>
        <strain evidence="2 3">PIPN-2</strain>
    </source>
</reference>
<feature type="transmembrane region" description="Helical" evidence="1">
    <location>
        <begin position="6"/>
        <end position="24"/>
    </location>
</feature>
<keyword evidence="1" id="KW-1133">Transmembrane helix</keyword>
<dbReference type="EMBL" id="PHNE01000001">
    <property type="protein sequence ID" value="PPE05966.1"/>
    <property type="molecule type" value="Genomic_DNA"/>
</dbReference>
<dbReference type="RefSeq" id="WP_028126900.1">
    <property type="nucleotide sequence ID" value="NZ_PHNE01000001.1"/>
</dbReference>
<accession>A0A2S5RF57</accession>
<keyword evidence="1" id="KW-0472">Membrane</keyword>
<gene>
    <name evidence="2" type="ORF">ELUCI_v1c02570</name>
</gene>